<evidence type="ECO:0000313" key="13">
    <source>
        <dbReference type="Proteomes" id="UP000193689"/>
    </source>
</evidence>
<dbReference type="Proteomes" id="UP000193689">
    <property type="component" value="Unassembled WGS sequence"/>
</dbReference>
<evidence type="ECO:0000256" key="4">
    <source>
        <dbReference type="ARBA" id="ARBA00022660"/>
    </source>
</evidence>
<evidence type="ECO:0000313" key="12">
    <source>
        <dbReference type="EMBL" id="ORY66544.1"/>
    </source>
</evidence>
<protein>
    <recommendedName>
        <fullName evidence="11">Cytochrome b-c1 complex subunit 8</fullName>
    </recommendedName>
    <alternativeName>
        <fullName evidence="11">Complex III subunit 8</fullName>
    </alternativeName>
</protein>
<evidence type="ECO:0000256" key="10">
    <source>
        <dbReference type="ARBA" id="ARBA00023136"/>
    </source>
</evidence>
<evidence type="ECO:0000256" key="11">
    <source>
        <dbReference type="RuleBase" id="RU368118"/>
    </source>
</evidence>
<dbReference type="EMBL" id="MCFJ01000005">
    <property type="protein sequence ID" value="ORY66544.1"/>
    <property type="molecule type" value="Genomic_DNA"/>
</dbReference>
<dbReference type="RefSeq" id="XP_040717508.1">
    <property type="nucleotide sequence ID" value="XM_040855716.1"/>
</dbReference>
<comment type="caution">
    <text evidence="12">The sequence shown here is derived from an EMBL/GenBank/DDBJ whole genome shotgun (WGS) entry which is preliminary data.</text>
</comment>
<keyword evidence="7 11" id="KW-0249">Electron transport</keyword>
<accession>A0A1Y2E5A9</accession>
<evidence type="ECO:0000256" key="8">
    <source>
        <dbReference type="ARBA" id="ARBA00022989"/>
    </source>
</evidence>
<dbReference type="FunCoup" id="A0A1Y2E5A9">
    <property type="interactions" value="74"/>
</dbReference>
<evidence type="ECO:0000256" key="3">
    <source>
        <dbReference type="ARBA" id="ARBA00022448"/>
    </source>
</evidence>
<evidence type="ECO:0000256" key="6">
    <source>
        <dbReference type="ARBA" id="ARBA00022792"/>
    </source>
</evidence>
<dbReference type="Pfam" id="PF02939">
    <property type="entry name" value="UcrQ"/>
    <property type="match status" value="1"/>
</dbReference>
<dbReference type="GO" id="GO:0006122">
    <property type="term" value="P:mitochondrial electron transport, ubiquinol to cytochrome c"/>
    <property type="evidence" value="ECO:0007669"/>
    <property type="project" value="UniProtKB-UniRule"/>
</dbReference>
<evidence type="ECO:0000256" key="5">
    <source>
        <dbReference type="ARBA" id="ARBA00022692"/>
    </source>
</evidence>
<dbReference type="FunFam" id="1.20.5.210:FF:000001">
    <property type="entry name" value="Cytochrome b-c1 complex subunit 8"/>
    <property type="match status" value="1"/>
</dbReference>
<reference evidence="12 13" key="1">
    <citation type="submission" date="2016-07" db="EMBL/GenBank/DDBJ databases">
        <title>Pervasive Adenine N6-methylation of Active Genes in Fungi.</title>
        <authorList>
            <consortium name="DOE Joint Genome Institute"/>
            <person name="Mondo S.J."/>
            <person name="Dannebaum R.O."/>
            <person name="Kuo R.C."/>
            <person name="Labutti K."/>
            <person name="Haridas S."/>
            <person name="Kuo A."/>
            <person name="Salamov A."/>
            <person name="Ahrendt S.R."/>
            <person name="Lipzen A."/>
            <person name="Sullivan W."/>
            <person name="Andreopoulos W.B."/>
            <person name="Clum A."/>
            <person name="Lindquist E."/>
            <person name="Daum C."/>
            <person name="Ramamoorthy G.K."/>
            <person name="Gryganskyi A."/>
            <person name="Culley D."/>
            <person name="Magnuson J.K."/>
            <person name="James T.Y."/>
            <person name="O'Malley M.A."/>
            <person name="Stajich J.E."/>
            <person name="Spatafora J.W."/>
            <person name="Visel A."/>
            <person name="Grigoriev I.V."/>
        </authorList>
    </citation>
    <scope>NUCLEOTIDE SEQUENCE [LARGE SCALE GENOMIC DNA]</scope>
    <source>
        <strain evidence="12 13">CBS 129021</strain>
    </source>
</reference>
<dbReference type="InParanoid" id="A0A1Y2E5A9"/>
<keyword evidence="5" id="KW-0812">Transmembrane</keyword>
<dbReference type="PANTHER" id="PTHR12119:SF2">
    <property type="entry name" value="CYTOCHROME B-C1 COMPLEX SUBUNIT 8"/>
    <property type="match status" value="1"/>
</dbReference>
<gene>
    <name evidence="12" type="ORF">BCR38DRAFT_339661</name>
</gene>
<comment type="subunit">
    <text evidence="11">Component of the ubiquinol-cytochrome c oxidoreductase (cytochrome b-c1 complex, complex III, CIII), a multisubunit enzyme composed of 3 respiratory subunits cytochrome b, cytochrome c1 and Rieske protein, 2 core protein subunits, and additional low-molecular weight protein subunits. The complex exists as an obligatory dimer and forms supercomplexes (SCs) in the inner mitochondrial membrane with cytochrome c oxidase (complex IV, CIV).</text>
</comment>
<evidence type="ECO:0000256" key="9">
    <source>
        <dbReference type="ARBA" id="ARBA00023128"/>
    </source>
</evidence>
<proteinExistence type="inferred from homology"/>
<evidence type="ECO:0000256" key="7">
    <source>
        <dbReference type="ARBA" id="ARBA00022982"/>
    </source>
</evidence>
<keyword evidence="10" id="KW-0472">Membrane</keyword>
<keyword evidence="13" id="KW-1185">Reference proteome</keyword>
<dbReference type="GO" id="GO:0005743">
    <property type="term" value="C:mitochondrial inner membrane"/>
    <property type="evidence" value="ECO:0007669"/>
    <property type="project" value="UniProtKB-SubCell"/>
</dbReference>
<dbReference type="GO" id="GO:0045275">
    <property type="term" value="C:respiratory chain complex III"/>
    <property type="evidence" value="ECO:0007669"/>
    <property type="project" value="UniProtKB-UniRule"/>
</dbReference>
<organism evidence="12 13">
    <name type="scientific">Pseudomassariella vexata</name>
    <dbReference type="NCBI Taxonomy" id="1141098"/>
    <lineage>
        <taxon>Eukaryota</taxon>
        <taxon>Fungi</taxon>
        <taxon>Dikarya</taxon>
        <taxon>Ascomycota</taxon>
        <taxon>Pezizomycotina</taxon>
        <taxon>Sordariomycetes</taxon>
        <taxon>Xylariomycetidae</taxon>
        <taxon>Amphisphaeriales</taxon>
        <taxon>Pseudomassariaceae</taxon>
        <taxon>Pseudomassariella</taxon>
    </lineage>
</organism>
<dbReference type="OrthoDB" id="6683853at2759"/>
<dbReference type="InterPro" id="IPR004205">
    <property type="entry name" value="Cyt_bc1_su8"/>
</dbReference>
<name>A0A1Y2E5A9_9PEZI</name>
<dbReference type="SUPFAM" id="SSF81508">
    <property type="entry name" value="Ubiquinone-binding protein QP-C of cytochrome bc1 complex (Ubiquinol-cytochrome c reductase)"/>
    <property type="match status" value="1"/>
</dbReference>
<dbReference type="STRING" id="1141098.A0A1Y2E5A9"/>
<dbReference type="InterPro" id="IPR036642">
    <property type="entry name" value="Cyt_bc1_su8_sf"/>
</dbReference>
<keyword evidence="6 11" id="KW-0999">Mitochondrion inner membrane</keyword>
<comment type="function">
    <text evidence="11">Component of the ubiquinol-cytochrome c oxidoreductase, a multisubunit transmembrane complex that is part of the mitochondrial electron transport chain which drives oxidative phosphorylation. The complex plays an important role in the uptake of multiple carbon sources present in different host niches.</text>
</comment>
<sequence length="77" mass="8907">GSPTQKGIITFSLSSNRQNPFAGAAHDAMFNTWRRTRTQILYWAPPLVMAYYLMNRAVTRYEYLNSKAGRKEFGEEE</sequence>
<keyword evidence="4 11" id="KW-0679">Respiratory chain</keyword>
<keyword evidence="3 11" id="KW-0813">Transport</keyword>
<comment type="subcellular location">
    <subcellularLocation>
        <location evidence="1 11">Mitochondrion inner membrane</location>
        <topology evidence="1 11">Single-pass membrane protein</topology>
    </subcellularLocation>
</comment>
<dbReference type="Gene3D" id="1.20.5.210">
    <property type="entry name" value="Cytochrome b-c1 complex subunit 8"/>
    <property type="match status" value="1"/>
</dbReference>
<keyword evidence="8" id="KW-1133">Transmembrane helix</keyword>
<keyword evidence="9 11" id="KW-0496">Mitochondrion</keyword>
<feature type="non-terminal residue" evidence="12">
    <location>
        <position position="1"/>
    </location>
</feature>
<dbReference type="AlphaFoldDB" id="A0A1Y2E5A9"/>
<evidence type="ECO:0000256" key="2">
    <source>
        <dbReference type="ARBA" id="ARBA00007668"/>
    </source>
</evidence>
<dbReference type="PANTHER" id="PTHR12119">
    <property type="entry name" value="UBIQUINOL-CYTOCHROME C REDUCTASE COMPLEX UBIQUINONE-BINDING PROTEIN QP-C"/>
    <property type="match status" value="1"/>
</dbReference>
<dbReference type="GeneID" id="63771928"/>
<evidence type="ECO:0000256" key="1">
    <source>
        <dbReference type="ARBA" id="ARBA00004434"/>
    </source>
</evidence>
<comment type="similarity">
    <text evidence="2 11">Belongs to the UQCRQ/QCR8 family.</text>
</comment>